<dbReference type="AlphaFoldDB" id="A0A2W2CKP9"/>
<reference evidence="2 3" key="1">
    <citation type="submission" date="2018-01" db="EMBL/GenBank/DDBJ databases">
        <title>Draft genome sequence of Salinispora sp. 13K206.</title>
        <authorList>
            <person name="Sahin N."/>
            <person name="Saygin H."/>
            <person name="Ay H."/>
        </authorList>
    </citation>
    <scope>NUCLEOTIDE SEQUENCE [LARGE SCALE GENOMIC DNA]</scope>
    <source>
        <strain evidence="2 3">13K206</strain>
    </source>
</reference>
<keyword evidence="3" id="KW-1185">Reference proteome</keyword>
<accession>A0A2W2CKP9</accession>
<dbReference type="InterPro" id="IPR011604">
    <property type="entry name" value="PDDEXK-like_dom_sf"/>
</dbReference>
<dbReference type="Pfam" id="PF12684">
    <property type="entry name" value="DUF3799"/>
    <property type="match status" value="1"/>
</dbReference>
<dbReference type="InterPro" id="IPR024432">
    <property type="entry name" value="Put_RecE_PDDEXK-like_dom"/>
</dbReference>
<protein>
    <recommendedName>
        <fullName evidence="1">Putative exodeoxyribonuclease 8 PDDEXK-like domain-containing protein</fullName>
    </recommendedName>
</protein>
<sequence length="290" mass="32456">MTEVKPFVVERPGIYLGVPDDVYHADPVPGGSLSSTGARDLLPPSCPAKFRHKRDNPQPPKKEFDLGHAAHHLVLGTGPKLVVVDRPRWDTNEVKAQVKAIRDAGDIPLKPADMDRVEAMAEKLREHPEASALLRPGTGQPEVSLFWIDPETRVKCRARIDFLPDAPGGDRLIVPDYKTCTTAEPEALQKVISDRGYHRQGDWYEGGLRALGRHPNPQMVFIFQEKEPPYVVTVAQPDPTARRIAAHLNREARHVYRSCVESGRWPGYTDDVALISLPGYIENRYAQELM</sequence>
<name>A0A2W2CKP9_9ACTN</name>
<dbReference type="Proteomes" id="UP000248749">
    <property type="component" value="Unassembled WGS sequence"/>
</dbReference>
<evidence type="ECO:0000313" key="3">
    <source>
        <dbReference type="Proteomes" id="UP000248749"/>
    </source>
</evidence>
<gene>
    <name evidence="2" type="ORF">C1I99_13240</name>
</gene>
<dbReference type="OrthoDB" id="3292504at2"/>
<feature type="domain" description="Putative exodeoxyribonuclease 8 PDDEXK-like" evidence="1">
    <location>
        <begin position="46"/>
        <end position="275"/>
    </location>
</feature>
<dbReference type="EMBL" id="POUB01000074">
    <property type="protein sequence ID" value="PZF98520.1"/>
    <property type="molecule type" value="Genomic_DNA"/>
</dbReference>
<evidence type="ECO:0000259" key="1">
    <source>
        <dbReference type="Pfam" id="PF12684"/>
    </source>
</evidence>
<evidence type="ECO:0000313" key="2">
    <source>
        <dbReference type="EMBL" id="PZF98520.1"/>
    </source>
</evidence>
<comment type="caution">
    <text evidence="2">The sequence shown here is derived from an EMBL/GenBank/DDBJ whole genome shotgun (WGS) entry which is preliminary data.</text>
</comment>
<organism evidence="2 3">
    <name type="scientific">Micromonospora deserti</name>
    <dbReference type="NCBI Taxonomy" id="2070366"/>
    <lineage>
        <taxon>Bacteria</taxon>
        <taxon>Bacillati</taxon>
        <taxon>Actinomycetota</taxon>
        <taxon>Actinomycetes</taxon>
        <taxon>Micromonosporales</taxon>
        <taxon>Micromonosporaceae</taxon>
        <taxon>Micromonospora</taxon>
    </lineage>
</organism>
<dbReference type="Gene3D" id="3.90.320.10">
    <property type="match status" value="1"/>
</dbReference>
<proteinExistence type="predicted"/>
<dbReference type="RefSeq" id="WP_111134511.1">
    <property type="nucleotide sequence ID" value="NZ_POUB01000074.1"/>
</dbReference>